<dbReference type="OrthoDB" id="9775594at2"/>
<evidence type="ECO:0000256" key="1">
    <source>
        <dbReference type="SAM" id="SignalP"/>
    </source>
</evidence>
<dbReference type="AlphaFoldDB" id="A0A6B8KGX0"/>
<dbReference type="Pfam" id="PF01497">
    <property type="entry name" value="Peripla_BP_2"/>
    <property type="match status" value="1"/>
</dbReference>
<feature type="signal peptide" evidence="1">
    <location>
        <begin position="1"/>
        <end position="22"/>
    </location>
</feature>
<keyword evidence="4" id="KW-1185">Reference proteome</keyword>
<dbReference type="GO" id="GO:0071281">
    <property type="term" value="P:cellular response to iron ion"/>
    <property type="evidence" value="ECO:0007669"/>
    <property type="project" value="TreeGrafter"/>
</dbReference>
<dbReference type="InterPro" id="IPR002491">
    <property type="entry name" value="ABC_transptr_periplasmic_BD"/>
</dbReference>
<protein>
    <submittedName>
        <fullName evidence="3">ABC transporter substrate-binding protein</fullName>
    </submittedName>
</protein>
<dbReference type="EMBL" id="CP046052">
    <property type="protein sequence ID" value="QGM46215.1"/>
    <property type="molecule type" value="Genomic_DNA"/>
</dbReference>
<dbReference type="PANTHER" id="PTHR30535:SF34">
    <property type="entry name" value="MOLYBDATE-BINDING PROTEIN MOLA"/>
    <property type="match status" value="1"/>
</dbReference>
<dbReference type="SUPFAM" id="SSF53807">
    <property type="entry name" value="Helical backbone' metal receptor"/>
    <property type="match status" value="1"/>
</dbReference>
<dbReference type="InterPro" id="IPR050902">
    <property type="entry name" value="ABC_Transporter_SBP"/>
</dbReference>
<dbReference type="Gene3D" id="1.20.58.2180">
    <property type="match status" value="1"/>
</dbReference>
<dbReference type="Gene3D" id="3.40.50.1980">
    <property type="entry name" value="Nitrogenase molybdenum iron protein domain"/>
    <property type="match status" value="2"/>
</dbReference>
<dbReference type="KEGG" id="mhey:H2LOC_011195"/>
<dbReference type="Proteomes" id="UP000309061">
    <property type="component" value="Chromosome"/>
</dbReference>
<dbReference type="PANTHER" id="PTHR30535">
    <property type="entry name" value="VITAMIN B12-BINDING PROTEIN"/>
    <property type="match status" value="1"/>
</dbReference>
<feature type="domain" description="Fe/B12 periplasmic-binding" evidence="2">
    <location>
        <begin position="41"/>
        <end position="295"/>
    </location>
</feature>
<dbReference type="RefSeq" id="WP_136496469.1">
    <property type="nucleotide sequence ID" value="NZ_CP046052.1"/>
</dbReference>
<name>A0A6B8KGX0_9HYPH</name>
<keyword evidence="1" id="KW-0732">Signal</keyword>
<gene>
    <name evidence="3" type="ORF">H2LOC_011195</name>
</gene>
<evidence type="ECO:0000313" key="4">
    <source>
        <dbReference type="Proteomes" id="UP000309061"/>
    </source>
</evidence>
<organism evidence="3 4">
    <name type="scientific">Methylocystis heyeri</name>
    <dbReference type="NCBI Taxonomy" id="391905"/>
    <lineage>
        <taxon>Bacteria</taxon>
        <taxon>Pseudomonadati</taxon>
        <taxon>Pseudomonadota</taxon>
        <taxon>Alphaproteobacteria</taxon>
        <taxon>Hyphomicrobiales</taxon>
        <taxon>Methylocystaceae</taxon>
        <taxon>Methylocystis</taxon>
    </lineage>
</organism>
<reference evidence="3 4" key="1">
    <citation type="submission" date="2019-11" db="EMBL/GenBank/DDBJ databases">
        <title>The genome sequence of Methylocystis heyeri.</title>
        <authorList>
            <person name="Oshkin I.Y."/>
            <person name="Miroshnikov K."/>
            <person name="Dedysh S.N."/>
        </authorList>
    </citation>
    <scope>NUCLEOTIDE SEQUENCE [LARGE SCALE GENOMIC DNA]</scope>
    <source>
        <strain evidence="3 4">H2</strain>
    </source>
</reference>
<dbReference type="PROSITE" id="PS50983">
    <property type="entry name" value="FE_B12_PBP"/>
    <property type="match status" value="1"/>
</dbReference>
<sequence>MTPIRLLLIIALLCCSAPAAQARAIVDMAGRKVEIRDRIERVVTLGAVPVINGFLFALHEQDTLANGLPPQLARKYQYVFAPGLAGKPVVQGAEKGLAVEDILALKPDLVLTMDIATAQKLGDLGLPVVFLRWTAPEDVKALMALLAEAFDKADLARDYAAYFDAVVSRVSAWSGAALNRPRVLYVNLRRLTQPHRIAEWWIEKAGGRSVTDDGRLQESVTFSLEQMLAWDPEIMIVADQGELKTAYADPRFKDLAAVRDKRVFVAPMGAHLWANRTIEQPLTLLWAASLIHPERISREKLEAEAAAFYARFFDKALSNEQIDEILAGASER</sequence>
<evidence type="ECO:0000259" key="2">
    <source>
        <dbReference type="PROSITE" id="PS50983"/>
    </source>
</evidence>
<feature type="chain" id="PRO_5025594530" evidence="1">
    <location>
        <begin position="23"/>
        <end position="332"/>
    </location>
</feature>
<proteinExistence type="predicted"/>
<accession>A0A6B8KGX0</accession>
<evidence type="ECO:0000313" key="3">
    <source>
        <dbReference type="EMBL" id="QGM46215.1"/>
    </source>
</evidence>